<keyword evidence="1" id="KW-1133">Transmembrane helix</keyword>
<accession>A0A2D2AT54</accession>
<dbReference type="PANTHER" id="PTHR37422:SF13">
    <property type="entry name" value="LIPOPOLYSACCHARIDE BIOSYNTHESIS PROTEIN PA4999-RELATED"/>
    <property type="match status" value="1"/>
</dbReference>
<dbReference type="EMBL" id="CP024201">
    <property type="protein sequence ID" value="ATQ41145.1"/>
    <property type="molecule type" value="Genomic_DNA"/>
</dbReference>
<reference evidence="2 3" key="1">
    <citation type="submission" date="2017-10" db="EMBL/GenBank/DDBJ databases">
        <title>Genome sequence of Caulobacter mirabilis FWC38.</title>
        <authorList>
            <person name="Fiebig A."/>
            <person name="Crosson S."/>
        </authorList>
    </citation>
    <scope>NUCLEOTIDE SEQUENCE [LARGE SCALE GENOMIC DNA]</scope>
    <source>
        <strain evidence="2 3">FWC 38</strain>
    </source>
</reference>
<dbReference type="InterPro" id="IPR051533">
    <property type="entry name" value="WaaL-like"/>
</dbReference>
<dbReference type="Proteomes" id="UP000228945">
    <property type="component" value="Chromosome"/>
</dbReference>
<dbReference type="KEGG" id="cmb:CSW64_01325"/>
<evidence type="ECO:0000313" key="2">
    <source>
        <dbReference type="EMBL" id="ATQ41145.1"/>
    </source>
</evidence>
<proteinExistence type="predicted"/>
<evidence type="ECO:0000313" key="3">
    <source>
        <dbReference type="Proteomes" id="UP000228945"/>
    </source>
</evidence>
<keyword evidence="3" id="KW-1185">Reference proteome</keyword>
<sequence>MTVGKLFSGFIAVALLFSFLATPPLDPLGPFEIGLIAVLVGGFFISIIRLFGGDMRTLRQDRSLWLVAFLYLTSFAISAVMSVVKGTDITSVITSTAPYVGIILLGLPWWLLRGAVEPTTLDKALIGIGLLQALYIIYLFLSNTPAFDAQSILFSRITFLDGRISHPLFLVGAVVAFVFAAAAVPGSRRQWTLASVVLACIVAAMMTQTRSHILCIIGGIITALILIQFFPPQNAVGAPKRLSKQMRWAMVIGLVAFFALIFFTPYFTVFIEVMLTRQREQGDGRIDSEWIPALRAYQEGGLITWLFGTGAGVGFVTYEGDVRAYVHNIFIYFLLYNGVFGVGCLIALWTTLGFRLLGLWRRNGDSTALALLASLVCLFMYAQLFAVHKALSFNLLLWVAMSYVMTRPAMARRPVRAVGVQQVRIIA</sequence>
<feature type="transmembrane region" description="Helical" evidence="1">
    <location>
        <begin position="330"/>
        <end position="354"/>
    </location>
</feature>
<keyword evidence="1" id="KW-0472">Membrane</keyword>
<feature type="transmembrane region" description="Helical" evidence="1">
    <location>
        <begin position="366"/>
        <end position="384"/>
    </location>
</feature>
<feature type="transmembrane region" description="Helical" evidence="1">
    <location>
        <begin position="89"/>
        <end position="112"/>
    </location>
</feature>
<feature type="transmembrane region" description="Helical" evidence="1">
    <location>
        <begin position="213"/>
        <end position="230"/>
    </location>
</feature>
<dbReference type="PANTHER" id="PTHR37422">
    <property type="entry name" value="TEICHURONIC ACID BIOSYNTHESIS PROTEIN TUAE"/>
    <property type="match status" value="1"/>
</dbReference>
<dbReference type="RefSeq" id="WP_099620402.1">
    <property type="nucleotide sequence ID" value="NZ_CP024201.1"/>
</dbReference>
<feature type="transmembrane region" description="Helical" evidence="1">
    <location>
        <begin position="64"/>
        <end position="83"/>
    </location>
</feature>
<keyword evidence="1" id="KW-0812">Transmembrane</keyword>
<feature type="transmembrane region" description="Helical" evidence="1">
    <location>
        <begin position="164"/>
        <end position="184"/>
    </location>
</feature>
<protein>
    <submittedName>
        <fullName evidence="2">Uncharacterized protein</fullName>
    </submittedName>
</protein>
<feature type="transmembrane region" description="Helical" evidence="1">
    <location>
        <begin position="250"/>
        <end position="275"/>
    </location>
</feature>
<gene>
    <name evidence="2" type="ORF">CSW64_01325</name>
</gene>
<name>A0A2D2AT54_9CAUL</name>
<evidence type="ECO:0000256" key="1">
    <source>
        <dbReference type="SAM" id="Phobius"/>
    </source>
</evidence>
<organism evidence="2 3">
    <name type="scientific">Caulobacter mirabilis</name>
    <dbReference type="NCBI Taxonomy" id="69666"/>
    <lineage>
        <taxon>Bacteria</taxon>
        <taxon>Pseudomonadati</taxon>
        <taxon>Pseudomonadota</taxon>
        <taxon>Alphaproteobacteria</taxon>
        <taxon>Caulobacterales</taxon>
        <taxon>Caulobacteraceae</taxon>
        <taxon>Caulobacter</taxon>
    </lineage>
</organism>
<dbReference type="AlphaFoldDB" id="A0A2D2AT54"/>
<feature type="transmembrane region" description="Helical" evidence="1">
    <location>
        <begin position="31"/>
        <end position="52"/>
    </location>
</feature>
<feature type="transmembrane region" description="Helical" evidence="1">
    <location>
        <begin position="124"/>
        <end position="144"/>
    </location>
</feature>